<dbReference type="GeneTree" id="ENSGT00940000161136"/>
<feature type="compositionally biased region" description="Basic residues" evidence="5">
    <location>
        <begin position="211"/>
        <end position="225"/>
    </location>
</feature>
<evidence type="ECO:0000256" key="5">
    <source>
        <dbReference type="SAM" id="MobiDB-lite"/>
    </source>
</evidence>
<dbReference type="AlphaFoldDB" id="A0A3B5MRI5"/>
<dbReference type="InterPro" id="IPR045371">
    <property type="entry name" value="ADAMTS_CR_3"/>
</dbReference>
<dbReference type="InterPro" id="IPR010294">
    <property type="entry name" value="ADAMTS_spacer1"/>
</dbReference>
<evidence type="ECO:0000256" key="4">
    <source>
        <dbReference type="ARBA" id="ARBA00022737"/>
    </source>
</evidence>
<dbReference type="GO" id="GO:0030198">
    <property type="term" value="P:extracellular matrix organization"/>
    <property type="evidence" value="ECO:0007669"/>
    <property type="project" value="TreeGrafter"/>
</dbReference>
<feature type="domain" description="PLAC" evidence="6">
    <location>
        <begin position="926"/>
        <end position="963"/>
    </location>
</feature>
<organism evidence="7 8">
    <name type="scientific">Xiphophorus couchianus</name>
    <name type="common">Monterrey platyfish</name>
    <dbReference type="NCBI Taxonomy" id="32473"/>
    <lineage>
        <taxon>Eukaryota</taxon>
        <taxon>Metazoa</taxon>
        <taxon>Chordata</taxon>
        <taxon>Craniata</taxon>
        <taxon>Vertebrata</taxon>
        <taxon>Euteleostomi</taxon>
        <taxon>Actinopterygii</taxon>
        <taxon>Neopterygii</taxon>
        <taxon>Teleostei</taxon>
        <taxon>Neoteleostei</taxon>
        <taxon>Acanthomorphata</taxon>
        <taxon>Ovalentaria</taxon>
        <taxon>Atherinomorphae</taxon>
        <taxon>Cyprinodontiformes</taxon>
        <taxon>Poeciliidae</taxon>
        <taxon>Poeciliinae</taxon>
        <taxon>Xiphophorus</taxon>
    </lineage>
</organism>
<dbReference type="GO" id="GO:0006508">
    <property type="term" value="P:proteolysis"/>
    <property type="evidence" value="ECO:0007669"/>
    <property type="project" value="TreeGrafter"/>
</dbReference>
<dbReference type="PROSITE" id="PS50900">
    <property type="entry name" value="PLAC"/>
    <property type="match status" value="1"/>
</dbReference>
<evidence type="ECO:0000313" key="8">
    <source>
        <dbReference type="Proteomes" id="UP000261380"/>
    </source>
</evidence>
<keyword evidence="3" id="KW-0732">Signal</keyword>
<protein>
    <recommendedName>
        <fullName evidence="6">PLAC domain-containing protein</fullName>
    </recommendedName>
</protein>
<dbReference type="Proteomes" id="UP000261380">
    <property type="component" value="Unplaced"/>
</dbReference>
<feature type="region of interest" description="Disordered" evidence="5">
    <location>
        <begin position="202"/>
        <end position="325"/>
    </location>
</feature>
<dbReference type="GO" id="GO:0031012">
    <property type="term" value="C:extracellular matrix"/>
    <property type="evidence" value="ECO:0007669"/>
    <property type="project" value="TreeGrafter"/>
</dbReference>
<dbReference type="Pfam" id="PF05986">
    <property type="entry name" value="ADAMTS_spacer1"/>
    <property type="match status" value="1"/>
</dbReference>
<reference evidence="7" key="2">
    <citation type="submission" date="2025-09" db="UniProtKB">
        <authorList>
            <consortium name="Ensembl"/>
        </authorList>
    </citation>
    <scope>IDENTIFICATION</scope>
</reference>
<sequence>MSWNNSGPHEGPYSACCCFKSCACLPHLSPSFLPQALRAVGLCGGHDLIDHQVCQEEGESLGHPVVSAKKKKKQQLCHNSEVKRGQESRQVFEAEPVDGVWSGWGEWSECSQTCGVGVSHRTRKCLPPPPRPQTAPLSFAPPNWAGYYPGSVRGPAISPGNPYYPSHYPGQHPSYHSPSFFPLLNLFCRASSVRPGQFGYGKVPFSLPLHRTNRRTSHSEHRRNRVPPQHSSRSLPVLVNRQRFDWNSVTAPPPPQSHPRSPGSSSLFTSPLHRPNLAHTEREPHPGFGPQAPPAGSIFPLQHPHTSSHLGAEANRHGGGDAPRLLRCSGPEKEYRRCFSQVCGGGALDSRAEQCTAFNNQEFMGRLYNWEPFTEGEHRCELTCRPVGYRFYVRLAERVRDGTPCFNTSANDVCVEGQCLTEGCDGILGSSAVIDKCGVCGGRDRSCRKVTGSLPNGTVPLGYHKIVDIPPGATFITITERRASPNYLAIRSGTGASVVNGGWAVDAPGDYQAGGTTFTYTQPRAQAEGEEEKGESLRARGPTTTQLQLYVSTEAQEGIYFNPANKHRAGHCCDRSSRRLKASEIKFCSQHREVICVNRHTEEEVAEGNCDSAAKPTAQEESCNTQPCPPFWEASAWSECSVSCGPGVQQRQLQCRQSFGSRSTMVHPQRCAHLTQPDSTQVCQLRLCSHWEVSTNWSTCSVDCGMGRRTRSVRCLSDQGSVVNDNECNSRLRPDGSEECNMGPCVTNWYFTEWSNTCSAQCGPGVQKREVVCLTRGGVRDGGGGVDCVAEKPAELKACNKGPCVPVKMWYSSPWTECNVHCGDGSQRREIICVQKLGNDFTVVPSTECAHLEKPAAVQECSMAECRPQWFTTEWSACSRSCGKGLQVREVRCLTPDKEHSLACDPSTKPEQEQICNTIPCGPQVADKNCRDRRDNCLMVVQARMCVYSYYKMACCASCTQSALRAKRH</sequence>
<dbReference type="FunFam" id="2.20.100.10:FF:000005">
    <property type="entry name" value="ADAM metallopeptidase with thrombospondin type 1 motif 9"/>
    <property type="match status" value="3"/>
</dbReference>
<evidence type="ECO:0000256" key="2">
    <source>
        <dbReference type="ARBA" id="ARBA00022525"/>
    </source>
</evidence>
<evidence type="ECO:0000313" key="7">
    <source>
        <dbReference type="Ensembl" id="ENSXCOP00000026116.1"/>
    </source>
</evidence>
<dbReference type="GO" id="GO:0005576">
    <property type="term" value="C:extracellular region"/>
    <property type="evidence" value="ECO:0007669"/>
    <property type="project" value="UniProtKB-SubCell"/>
</dbReference>
<accession>A0A3B5MRI5</accession>
<dbReference type="Gene3D" id="2.20.100.10">
    <property type="entry name" value="Thrombospondin type-1 (TSP1) repeat"/>
    <property type="match status" value="6"/>
</dbReference>
<dbReference type="PANTHER" id="PTHR13723">
    <property type="entry name" value="ADAMTS A DISINTEGRIN AND METALLOPROTEASE WITH THROMBOSPONDIN MOTIFS PROTEASE"/>
    <property type="match status" value="1"/>
</dbReference>
<dbReference type="SMART" id="SM00209">
    <property type="entry name" value="TSP1"/>
    <property type="match status" value="6"/>
</dbReference>
<evidence type="ECO:0000259" key="6">
    <source>
        <dbReference type="PROSITE" id="PS50900"/>
    </source>
</evidence>
<dbReference type="InterPro" id="IPR010909">
    <property type="entry name" value="PLAC"/>
</dbReference>
<dbReference type="Pfam" id="PF08686">
    <property type="entry name" value="PLAC"/>
    <property type="match status" value="1"/>
</dbReference>
<keyword evidence="2" id="KW-0964">Secreted</keyword>
<evidence type="ECO:0000256" key="1">
    <source>
        <dbReference type="ARBA" id="ARBA00004613"/>
    </source>
</evidence>
<dbReference type="Gene3D" id="2.60.120.830">
    <property type="match status" value="1"/>
</dbReference>
<dbReference type="Pfam" id="PF19236">
    <property type="entry name" value="ADAMTS_CR_3"/>
    <property type="match status" value="1"/>
</dbReference>
<dbReference type="InterPro" id="IPR050439">
    <property type="entry name" value="ADAMTS_ADAMTS-like"/>
</dbReference>
<comment type="subcellular location">
    <subcellularLocation>
        <location evidence="1">Secreted</location>
    </subcellularLocation>
</comment>
<proteinExistence type="predicted"/>
<dbReference type="Pfam" id="PF19030">
    <property type="entry name" value="TSP1_ADAMTS"/>
    <property type="match status" value="5"/>
</dbReference>
<dbReference type="Ensembl" id="ENSXCOT00000026430.1">
    <property type="protein sequence ID" value="ENSXCOP00000026116.1"/>
    <property type="gene ID" value="ENSXCOG00000019505.1"/>
</dbReference>
<keyword evidence="8" id="KW-1185">Reference proteome</keyword>
<dbReference type="InterPro" id="IPR036383">
    <property type="entry name" value="TSP1_rpt_sf"/>
</dbReference>
<dbReference type="PROSITE" id="PS50092">
    <property type="entry name" value="TSP1"/>
    <property type="match status" value="6"/>
</dbReference>
<name>A0A3B5MRI5_9TELE</name>
<keyword evidence="4" id="KW-0677">Repeat</keyword>
<dbReference type="STRING" id="32473.ENSXCOP00000026116"/>
<dbReference type="PANTHER" id="PTHR13723:SF312">
    <property type="entry name" value="THROMBOSPONDIN TYPE-1 DOMAIN-CONTAINING PROTEIN 4-LIKE ISOFORM X1"/>
    <property type="match status" value="1"/>
</dbReference>
<evidence type="ECO:0000256" key="3">
    <source>
        <dbReference type="ARBA" id="ARBA00022729"/>
    </source>
</evidence>
<dbReference type="Pfam" id="PF00090">
    <property type="entry name" value="TSP_1"/>
    <property type="match status" value="1"/>
</dbReference>
<reference evidence="7" key="1">
    <citation type="submission" date="2025-08" db="UniProtKB">
        <authorList>
            <consortium name="Ensembl"/>
        </authorList>
    </citation>
    <scope>IDENTIFICATION</scope>
</reference>
<dbReference type="InterPro" id="IPR000884">
    <property type="entry name" value="TSP1_rpt"/>
</dbReference>
<dbReference type="GO" id="GO:0004222">
    <property type="term" value="F:metalloendopeptidase activity"/>
    <property type="evidence" value="ECO:0007669"/>
    <property type="project" value="TreeGrafter"/>
</dbReference>
<dbReference type="SUPFAM" id="SSF82895">
    <property type="entry name" value="TSP-1 type 1 repeat"/>
    <property type="match status" value="6"/>
</dbReference>
<dbReference type="GO" id="GO:0048593">
    <property type="term" value="P:camera-type eye morphogenesis"/>
    <property type="evidence" value="ECO:0007669"/>
    <property type="project" value="Ensembl"/>
</dbReference>